<evidence type="ECO:0000256" key="2">
    <source>
        <dbReference type="ARBA" id="ARBA00023125"/>
    </source>
</evidence>
<sequence length="343" mass="38921">MSSVDLIKYIQISDFSSTPKYLQLADAVIDAIKNKLIGVGDMLPSINELSMHLDISRDTVEKGYKLLKNQDIIASTPGKGYFIAKADIRSRQKIALFLNKLSAHKKIVYDAFAKELGDDASLDMFVYNSDISYLRSLLLNLTKQYDRYVVFPHFKEGRDQAPDVLALIPEEKLMLLGRMVDGMEGDFPAVYENYEKDIYQALEKALDPLSKYRMLKLVFPDNSDYPKAIIKGFYKFCQQYAFDHSLVGNLSKENIKKGECYINLAEDDLVILVDKIISKGLEIGTDIGIISYNETPLKKFILNGITTISTDFELMGKYAAQIIKENSNNHVEVPFYLNLRPSI</sequence>
<gene>
    <name evidence="5" type="ORF">FAZ15_07895</name>
</gene>
<dbReference type="PANTHER" id="PTHR38445:SF10">
    <property type="entry name" value="GNTR-FAMILY TRANSCRIPTIONAL REGULATOR"/>
    <property type="match status" value="1"/>
</dbReference>
<evidence type="ECO:0000256" key="3">
    <source>
        <dbReference type="ARBA" id="ARBA00023163"/>
    </source>
</evidence>
<dbReference type="SUPFAM" id="SSF46785">
    <property type="entry name" value="Winged helix' DNA-binding domain"/>
    <property type="match status" value="1"/>
</dbReference>
<dbReference type="Gene3D" id="3.40.50.2300">
    <property type="match status" value="2"/>
</dbReference>
<dbReference type="InterPro" id="IPR036388">
    <property type="entry name" value="WH-like_DNA-bd_sf"/>
</dbReference>
<organism evidence="5 6">
    <name type="scientific">Sphingobacterium olei</name>
    <dbReference type="NCBI Taxonomy" id="2571155"/>
    <lineage>
        <taxon>Bacteria</taxon>
        <taxon>Pseudomonadati</taxon>
        <taxon>Bacteroidota</taxon>
        <taxon>Sphingobacteriia</taxon>
        <taxon>Sphingobacteriales</taxon>
        <taxon>Sphingobacteriaceae</taxon>
        <taxon>Sphingobacterium</taxon>
    </lineage>
</organism>
<dbReference type="GO" id="GO:0003677">
    <property type="term" value="F:DNA binding"/>
    <property type="evidence" value="ECO:0007669"/>
    <property type="project" value="UniProtKB-KW"/>
</dbReference>
<keyword evidence="2" id="KW-0238">DNA-binding</keyword>
<dbReference type="RefSeq" id="WP_136900779.1">
    <property type="nucleotide sequence ID" value="NZ_SUME01000003.1"/>
</dbReference>
<accession>A0A4U0P1H8</accession>
<dbReference type="PROSITE" id="PS50949">
    <property type="entry name" value="HTH_GNTR"/>
    <property type="match status" value="1"/>
</dbReference>
<keyword evidence="6" id="KW-1185">Reference proteome</keyword>
<name>A0A4U0P1H8_9SPHI</name>
<dbReference type="AlphaFoldDB" id="A0A4U0P1H8"/>
<feature type="domain" description="HTH gntR-type" evidence="4">
    <location>
        <begin position="18"/>
        <end position="86"/>
    </location>
</feature>
<dbReference type="EMBL" id="SUME01000003">
    <property type="protein sequence ID" value="TJZ61121.1"/>
    <property type="molecule type" value="Genomic_DNA"/>
</dbReference>
<dbReference type="SMART" id="SM00345">
    <property type="entry name" value="HTH_GNTR"/>
    <property type="match status" value="1"/>
</dbReference>
<dbReference type="OrthoDB" id="742238at2"/>
<reference evidence="5 6" key="1">
    <citation type="submission" date="2019-04" db="EMBL/GenBank/DDBJ databases">
        <title>Sphingobacterium olei sp. nov., isolated from oil-contaminated soil.</title>
        <authorList>
            <person name="Liu B."/>
        </authorList>
    </citation>
    <scope>NUCLEOTIDE SEQUENCE [LARGE SCALE GENOMIC DNA]</scope>
    <source>
        <strain evidence="5 6">HAL-9</strain>
    </source>
</reference>
<proteinExistence type="predicted"/>
<keyword evidence="3" id="KW-0804">Transcription</keyword>
<dbReference type="SUPFAM" id="SSF53822">
    <property type="entry name" value="Periplasmic binding protein-like I"/>
    <property type="match status" value="1"/>
</dbReference>
<evidence type="ECO:0000256" key="1">
    <source>
        <dbReference type="ARBA" id="ARBA00023015"/>
    </source>
</evidence>
<keyword evidence="1" id="KW-0805">Transcription regulation</keyword>
<evidence type="ECO:0000313" key="6">
    <source>
        <dbReference type="Proteomes" id="UP000306808"/>
    </source>
</evidence>
<protein>
    <submittedName>
        <fullName evidence="5">GntR family transcriptional regulator</fullName>
    </submittedName>
</protein>
<dbReference type="GO" id="GO:0003700">
    <property type="term" value="F:DNA-binding transcription factor activity"/>
    <property type="evidence" value="ECO:0007669"/>
    <property type="project" value="InterPro"/>
</dbReference>
<dbReference type="CDD" id="cd07377">
    <property type="entry name" value="WHTH_GntR"/>
    <property type="match status" value="1"/>
</dbReference>
<dbReference type="InterPro" id="IPR000524">
    <property type="entry name" value="Tscrpt_reg_HTH_GntR"/>
</dbReference>
<dbReference type="Gene3D" id="1.10.10.10">
    <property type="entry name" value="Winged helix-like DNA-binding domain superfamily/Winged helix DNA-binding domain"/>
    <property type="match status" value="1"/>
</dbReference>
<dbReference type="Pfam" id="PF00392">
    <property type="entry name" value="GntR"/>
    <property type="match status" value="1"/>
</dbReference>
<evidence type="ECO:0000259" key="4">
    <source>
        <dbReference type="PROSITE" id="PS50949"/>
    </source>
</evidence>
<dbReference type="InterPro" id="IPR028082">
    <property type="entry name" value="Peripla_BP_I"/>
</dbReference>
<comment type="caution">
    <text evidence="5">The sequence shown here is derived from an EMBL/GenBank/DDBJ whole genome shotgun (WGS) entry which is preliminary data.</text>
</comment>
<dbReference type="Proteomes" id="UP000306808">
    <property type="component" value="Unassembled WGS sequence"/>
</dbReference>
<dbReference type="PANTHER" id="PTHR38445">
    <property type="entry name" value="HTH-TYPE TRANSCRIPTIONAL REPRESSOR YTRA"/>
    <property type="match status" value="1"/>
</dbReference>
<dbReference type="InterPro" id="IPR036390">
    <property type="entry name" value="WH_DNA-bd_sf"/>
</dbReference>
<evidence type="ECO:0000313" key="5">
    <source>
        <dbReference type="EMBL" id="TJZ61121.1"/>
    </source>
</evidence>